<evidence type="ECO:0000313" key="2">
    <source>
        <dbReference type="EMBL" id="MCC5446858.1"/>
    </source>
</evidence>
<keyword evidence="1" id="KW-0812">Transmembrane</keyword>
<dbReference type="RefSeq" id="WP_228615076.1">
    <property type="nucleotide sequence ID" value="NZ_QEFP02000003.1"/>
</dbReference>
<organism evidence="4 5">
    <name type="scientific">Nanobsidianus stetteri</name>
    <dbReference type="NCBI Taxonomy" id="1294122"/>
    <lineage>
        <taxon>Archaea</taxon>
        <taxon>Nanobdellota</taxon>
        <taxon>Candidatus Nanoarchaeia</taxon>
        <taxon>Nanoarchaeales</taxon>
        <taxon>Nanopusillaceae</taxon>
        <taxon>Candidatus Nanobsidianus</taxon>
    </lineage>
</organism>
<evidence type="ECO:0000256" key="1">
    <source>
        <dbReference type="SAM" id="Phobius"/>
    </source>
</evidence>
<reference evidence="2" key="4">
    <citation type="submission" date="2021-11" db="EMBL/GenBank/DDBJ databases">
        <authorList>
            <person name="Munson-Mcgee J."/>
            <person name="Field E."/>
            <person name="Bateson M."/>
            <person name="Rooney C."/>
            <person name="Stepanauskas R."/>
            <person name="Young M."/>
        </authorList>
    </citation>
    <scope>NUCLEOTIDE SEQUENCE</scope>
    <source>
        <strain evidence="2">SCGC AB-777_F03</strain>
    </source>
</reference>
<dbReference type="EMBL" id="QEFP02000003">
    <property type="protein sequence ID" value="MCC5446858.1"/>
    <property type="molecule type" value="Genomic_DNA"/>
</dbReference>
<feature type="transmembrane region" description="Helical" evidence="1">
    <location>
        <begin position="112"/>
        <end position="130"/>
    </location>
</feature>
<reference evidence="4" key="3">
    <citation type="submission" date="2017-05" db="EMBL/GenBank/DDBJ databases">
        <authorList>
            <person name="Song R."/>
            <person name="Chenine A.L."/>
            <person name="Ruprecht R.M."/>
        </authorList>
    </citation>
    <scope>NUCLEOTIDE SEQUENCE</scope>
    <source>
        <strain evidence="3">SCGC AB-777_F03</strain>
        <strain evidence="4">SCGC AB-777_O03</strain>
    </source>
</reference>
<protein>
    <submittedName>
        <fullName evidence="4">Uncharacterized protein</fullName>
    </submittedName>
</protein>
<comment type="caution">
    <text evidence="4">The sequence shown here is derived from an EMBL/GenBank/DDBJ whole genome shotgun (WGS) entry which is preliminary data.</text>
</comment>
<dbReference type="EMBL" id="QEFP01000002">
    <property type="protein sequence ID" value="PVU68854.1"/>
    <property type="molecule type" value="Genomic_DNA"/>
</dbReference>
<dbReference type="Proteomes" id="UP000245908">
    <property type="component" value="Unassembled WGS sequence"/>
</dbReference>
<evidence type="ECO:0000313" key="3">
    <source>
        <dbReference type="EMBL" id="PVU68854.1"/>
    </source>
</evidence>
<dbReference type="EMBL" id="QEFH01000015">
    <property type="protein sequence ID" value="PVU70883.1"/>
    <property type="molecule type" value="Genomic_DNA"/>
</dbReference>
<feature type="transmembrane region" description="Helical" evidence="1">
    <location>
        <begin position="136"/>
        <end position="154"/>
    </location>
</feature>
<sequence>MIDIISLFQAFLTIFISTLTNVEIIWVTYPVYITWFAMEFLVERKELRYSHSLANSIIFSWVSIDWLRHLYLNNELNDYNKLIITLFFLLLSLFILISSIKRKKIAKILGKTGFFSYFQIMFTPFIYGVIEFNYIDFLSVIIFFPLIYTAVYVIDKLLPEFIEEEEKKFEEENEEENINNFAESNLQYNQQNYSNYYNYYGYNYGNYYGNYYRYRR</sequence>
<dbReference type="Proteomes" id="UP000245509">
    <property type="component" value="Unassembled WGS sequence"/>
</dbReference>
<feature type="transmembrane region" description="Helical" evidence="1">
    <location>
        <begin position="83"/>
        <end position="100"/>
    </location>
</feature>
<evidence type="ECO:0000313" key="5">
    <source>
        <dbReference type="Proteomes" id="UP000245908"/>
    </source>
</evidence>
<accession>A0A2T9WSQ4</accession>
<feature type="transmembrane region" description="Helical" evidence="1">
    <location>
        <begin position="6"/>
        <end position="32"/>
    </location>
</feature>
<keyword evidence="1" id="KW-0472">Membrane</keyword>
<proteinExistence type="predicted"/>
<dbReference type="AlphaFoldDB" id="A0A2T9WSQ4"/>
<keyword evidence="1" id="KW-1133">Transmembrane helix</keyword>
<reference evidence="2" key="2">
    <citation type="submission" date="2017-05" db="EMBL/GenBank/DDBJ databases">
        <authorList>
            <person name="Munson-Mcgee J.H."/>
        </authorList>
    </citation>
    <scope>NUCLEOTIDE SEQUENCE</scope>
    <source>
        <strain evidence="2">SCGC AB-777_F03</strain>
    </source>
</reference>
<gene>
    <name evidence="2" type="ORF">DDW03_000355</name>
    <name evidence="3" type="ORF">DDW03_00755</name>
    <name evidence="4" type="ORF">DDW05_02135</name>
</gene>
<evidence type="ECO:0000313" key="4">
    <source>
        <dbReference type="EMBL" id="PVU70883.1"/>
    </source>
</evidence>
<reference evidence="4 5" key="1">
    <citation type="journal article" date="2015" name="Appl. Environ. Microbiol.">
        <title>Nanoarchaeota, Their Sulfolobales Host, and Nanoarchaeota Virus Distribution across Yellowstone National Park Hot Springs.</title>
        <authorList>
            <person name="Munson-McGee J.H."/>
            <person name="Field E.K."/>
            <person name="Bateson M."/>
            <person name="Rooney C."/>
            <person name="Stepanauskas R."/>
            <person name="Young M.J."/>
        </authorList>
    </citation>
    <scope>NUCLEOTIDE SEQUENCE [LARGE SCALE GENOMIC DNA]</scope>
    <source>
        <strain evidence="2">SCGC AB-777_F03</strain>
        <strain evidence="4">SCGC AB-777_O03</strain>
    </source>
</reference>
<name>A0A2T9WSQ4_NANST</name>